<dbReference type="OrthoDB" id="19574at2759"/>
<accession>A0A151ZBV0</accession>
<dbReference type="EMBL" id="LODT01000035">
    <property type="protein sequence ID" value="KYQ91427.1"/>
    <property type="molecule type" value="Genomic_DNA"/>
</dbReference>
<evidence type="ECO:0000256" key="1">
    <source>
        <dbReference type="ARBA" id="ARBA00004477"/>
    </source>
</evidence>
<evidence type="ECO:0000256" key="11">
    <source>
        <dbReference type="SAM" id="MobiDB-lite"/>
    </source>
</evidence>
<comment type="function">
    <text evidence="10">Critical mediator, in cooperation with CASP4, of endoplasmic reticulum-stress induced apoptosis. Required or the activation of CASP4 following endoplasmic reticulum stress.</text>
</comment>
<evidence type="ECO:0000256" key="6">
    <source>
        <dbReference type="ARBA" id="ARBA00022824"/>
    </source>
</evidence>
<evidence type="ECO:0008006" key="15">
    <source>
        <dbReference type="Google" id="ProtNLM"/>
    </source>
</evidence>
<protein>
    <recommendedName>
        <fullName evidence="15">Transmembrane protein</fullName>
    </recommendedName>
</protein>
<evidence type="ECO:0000256" key="7">
    <source>
        <dbReference type="ARBA" id="ARBA00022989"/>
    </source>
</evidence>
<dbReference type="FunCoup" id="A0A151ZBV0">
    <property type="interactions" value="26"/>
</dbReference>
<evidence type="ECO:0000256" key="5">
    <source>
        <dbReference type="ARBA" id="ARBA00022703"/>
    </source>
</evidence>
<feature type="compositionally biased region" description="Basic and acidic residues" evidence="11">
    <location>
        <begin position="11"/>
        <end position="45"/>
    </location>
</feature>
<gene>
    <name evidence="13" type="ORF">DLAC_08392</name>
</gene>
<dbReference type="Proteomes" id="UP000076078">
    <property type="component" value="Unassembled WGS sequence"/>
</dbReference>
<keyword evidence="7 12" id="KW-1133">Transmembrane helix</keyword>
<keyword evidence="9" id="KW-0325">Glycoprotein</keyword>
<dbReference type="InterPro" id="IPR019308">
    <property type="entry name" value="TMEM214"/>
</dbReference>
<reference evidence="13 14" key="1">
    <citation type="submission" date="2015-12" db="EMBL/GenBank/DDBJ databases">
        <title>Dictyostelia acquired genes for synthesis and detection of signals that induce cell-type specialization by lateral gene transfer from prokaryotes.</title>
        <authorList>
            <person name="Gloeckner G."/>
            <person name="Schaap P."/>
        </authorList>
    </citation>
    <scope>NUCLEOTIDE SEQUENCE [LARGE SCALE GENOMIC DNA]</scope>
    <source>
        <strain evidence="13 14">TK</strain>
    </source>
</reference>
<evidence type="ECO:0000256" key="3">
    <source>
        <dbReference type="ARBA" id="ARBA00011720"/>
    </source>
</evidence>
<dbReference type="PANTHER" id="PTHR13448:SF0">
    <property type="entry name" value="TRANSMEMBRANE PROTEIN 214"/>
    <property type="match status" value="1"/>
</dbReference>
<dbReference type="Pfam" id="PF10151">
    <property type="entry name" value="TMEM214"/>
    <property type="match status" value="1"/>
</dbReference>
<dbReference type="PANTHER" id="PTHR13448">
    <property type="entry name" value="TRANSMEMBRANE PROTEIN 214"/>
    <property type="match status" value="1"/>
</dbReference>
<dbReference type="InParanoid" id="A0A151ZBV0"/>
<comment type="caution">
    <text evidence="13">The sequence shown here is derived from an EMBL/GenBank/DDBJ whole genome shotgun (WGS) entry which is preliminary data.</text>
</comment>
<dbReference type="GO" id="GO:0005794">
    <property type="term" value="C:Golgi apparatus"/>
    <property type="evidence" value="ECO:0007669"/>
    <property type="project" value="TreeGrafter"/>
</dbReference>
<proteinExistence type="inferred from homology"/>
<dbReference type="AlphaFoldDB" id="A0A151ZBV0"/>
<feature type="transmembrane region" description="Helical" evidence="12">
    <location>
        <begin position="543"/>
        <end position="565"/>
    </location>
</feature>
<evidence type="ECO:0000256" key="12">
    <source>
        <dbReference type="SAM" id="Phobius"/>
    </source>
</evidence>
<evidence type="ECO:0000256" key="10">
    <source>
        <dbReference type="ARBA" id="ARBA00024938"/>
    </source>
</evidence>
<comment type="subunit">
    <text evidence="3">Constitutively interacts with CASP4; required for the localization of procaspase 4 to the ER.</text>
</comment>
<keyword evidence="8 12" id="KW-0472">Membrane</keyword>
<feature type="region of interest" description="Disordered" evidence="11">
    <location>
        <begin position="120"/>
        <end position="142"/>
    </location>
</feature>
<dbReference type="STRING" id="361077.A0A151ZBV0"/>
<evidence type="ECO:0000256" key="2">
    <source>
        <dbReference type="ARBA" id="ARBA00007984"/>
    </source>
</evidence>
<comment type="subcellular location">
    <subcellularLocation>
        <location evidence="1">Endoplasmic reticulum membrane</location>
        <topology evidence="1">Multi-pass membrane protein</topology>
    </subcellularLocation>
</comment>
<evidence type="ECO:0000313" key="13">
    <source>
        <dbReference type="EMBL" id="KYQ91427.1"/>
    </source>
</evidence>
<keyword evidence="14" id="KW-1185">Reference proteome</keyword>
<comment type="similarity">
    <text evidence="2">Belongs to the TMEM214 family.</text>
</comment>
<keyword evidence="6" id="KW-0256">Endoplasmic reticulum</keyword>
<dbReference type="OMA" id="CLEEHFG"/>
<sequence length="588" mass="68497">MDNSGEWKTIPTKEARQKEVQMKKKKKEEEINKKRDIERREYQEKQDKINKLFENSSKAFDLKKEPKKKYSGHWEVLEEDVEDFTETHKDPKQKQLDKLQYQKDNGFVFTSVLDKQKREKQKQQKLRAKLNNSGNDVKNNTQQQVSKSLSKAIETFDVASYVNLLNTVDTKYPKIIEIQVKLIAECLEEHFGTVENESINNNSTKNIDYLSHFKKNNKFKNETVKYFEGCKNNIKLIPSIVFLVNNLVSIYRKEKNAVQSSGVGLEILLQLIFKCFPETLLKLASTFKSLNLPNQKLPLIQLIVWFFSQPLTSEPKVSLQLWFEIVFPIFMHSSKNKISDTVIGIFDEFSQSVFDNLKLKSHIDIDSEILSTSLDTLLFTLQNEKYLPPMALKYSYSLLETKLLFPNGKVPSKYFLVLLNNAAIPDQQFRDTILEESVKCLRVHHACFQYIKDNYNTYIAQVNNLLLYINNRYDELHLQNQIPKSLVLDLATFAMTENQKLLVQCQDSKVRKTKGLIPKEIEMCNATCQTVITNFTPSKASKYFKLFILFISIPITIGISAYLSVDYICKNQQHIPKQYQSYSNYICQ</sequence>
<feature type="region of interest" description="Disordered" evidence="11">
    <location>
        <begin position="1"/>
        <end position="45"/>
    </location>
</feature>
<keyword evidence="4 12" id="KW-0812">Transmembrane</keyword>
<evidence type="ECO:0000256" key="4">
    <source>
        <dbReference type="ARBA" id="ARBA00022692"/>
    </source>
</evidence>
<feature type="compositionally biased region" description="Polar residues" evidence="11">
    <location>
        <begin position="131"/>
        <end position="142"/>
    </location>
</feature>
<evidence type="ECO:0000313" key="14">
    <source>
        <dbReference type="Proteomes" id="UP000076078"/>
    </source>
</evidence>
<name>A0A151ZBV0_TIELA</name>
<keyword evidence="5" id="KW-0053">Apoptosis</keyword>
<organism evidence="13 14">
    <name type="scientific">Tieghemostelium lacteum</name>
    <name type="common">Slime mold</name>
    <name type="synonym">Dictyostelium lacteum</name>
    <dbReference type="NCBI Taxonomy" id="361077"/>
    <lineage>
        <taxon>Eukaryota</taxon>
        <taxon>Amoebozoa</taxon>
        <taxon>Evosea</taxon>
        <taxon>Eumycetozoa</taxon>
        <taxon>Dictyostelia</taxon>
        <taxon>Dictyosteliales</taxon>
        <taxon>Raperosteliaceae</taxon>
        <taxon>Tieghemostelium</taxon>
    </lineage>
</organism>
<dbReference type="GO" id="GO:0005789">
    <property type="term" value="C:endoplasmic reticulum membrane"/>
    <property type="evidence" value="ECO:0007669"/>
    <property type="project" value="UniProtKB-SubCell"/>
</dbReference>
<evidence type="ECO:0000256" key="8">
    <source>
        <dbReference type="ARBA" id="ARBA00023136"/>
    </source>
</evidence>
<evidence type="ECO:0000256" key="9">
    <source>
        <dbReference type="ARBA" id="ARBA00023180"/>
    </source>
</evidence>